<comment type="similarity">
    <text evidence="2">Belongs to the nitroreductase family.</text>
</comment>
<evidence type="ECO:0000313" key="10">
    <source>
        <dbReference type="Proteomes" id="UP000034455"/>
    </source>
</evidence>
<comment type="cofactor">
    <cofactor evidence="1">
        <name>FMN</name>
        <dbReference type="ChEBI" id="CHEBI:58210"/>
    </cofactor>
</comment>
<feature type="domain" description="Nitroreductase" evidence="8">
    <location>
        <begin position="7"/>
        <end position="157"/>
    </location>
</feature>
<dbReference type="Proteomes" id="UP000034455">
    <property type="component" value="Unassembled WGS sequence"/>
</dbReference>
<evidence type="ECO:0000313" key="9">
    <source>
        <dbReference type="EMBL" id="KKI63124.1"/>
    </source>
</evidence>
<keyword evidence="4" id="KW-0288">FMN</keyword>
<keyword evidence="3" id="KW-0285">Flavoprotein</keyword>
<dbReference type="EMBL" id="LAKJ01000018">
    <property type="protein sequence ID" value="KKI63124.1"/>
    <property type="molecule type" value="Genomic_DNA"/>
</dbReference>
<evidence type="ECO:0000256" key="5">
    <source>
        <dbReference type="ARBA" id="ARBA00022857"/>
    </source>
</evidence>
<keyword evidence="7" id="KW-0520">NAD</keyword>
<evidence type="ECO:0000259" key="8">
    <source>
        <dbReference type="Pfam" id="PF00881"/>
    </source>
</evidence>
<gene>
    <name evidence="9" type="ORF">UF66_0980</name>
</gene>
<name>A0A0M2NX95_STACC</name>
<keyword evidence="5" id="KW-0521">NADP</keyword>
<accession>A0A0M2NX95</accession>
<dbReference type="Gene3D" id="3.40.109.10">
    <property type="entry name" value="NADH Oxidase"/>
    <property type="match status" value="1"/>
</dbReference>
<evidence type="ECO:0000256" key="7">
    <source>
        <dbReference type="ARBA" id="ARBA00023027"/>
    </source>
</evidence>
<proteinExistence type="inferred from homology"/>
<evidence type="ECO:0000256" key="6">
    <source>
        <dbReference type="ARBA" id="ARBA00023002"/>
    </source>
</evidence>
<sequence>MELQDAITQRRSIKVFRRDMNIDDDALYEAIQRATDAPNHGLRAPWRVVHIAKDRLGEMSKQLTEIAFPNLRKKQEDHYKVATNLGGMLALIVKEDPRQKESLENNMAFGAFAQNLMLLLFESGIGTCWKSPAYIFNPEIRKIFGVKDDERLVGLLYLTDLEDLEKMPHRERQQNQVIDKF</sequence>
<dbReference type="InterPro" id="IPR000415">
    <property type="entry name" value="Nitroreductase-like"/>
</dbReference>
<dbReference type="RefSeq" id="WP_019467661.1">
    <property type="nucleotide sequence ID" value="NZ_BKAS01000030.1"/>
</dbReference>
<comment type="caution">
    <text evidence="9">The sequence shown here is derived from an EMBL/GenBank/DDBJ whole genome shotgun (WGS) entry which is preliminary data.</text>
</comment>
<dbReference type="InterPro" id="IPR026021">
    <property type="entry name" value="YdjA-like"/>
</dbReference>
<dbReference type="CDD" id="cd02135">
    <property type="entry name" value="YdjA-like"/>
    <property type="match status" value="1"/>
</dbReference>
<dbReference type="SUPFAM" id="SSF55469">
    <property type="entry name" value="FMN-dependent nitroreductase-like"/>
    <property type="match status" value="1"/>
</dbReference>
<dbReference type="PATRIC" id="fig|74704.6.peg.1006"/>
<reference evidence="9 10" key="1">
    <citation type="submission" date="2015-03" db="EMBL/GenBank/DDBJ databases">
        <title>Genome Assembly of Staphylococcus cohnii subsp. cohnii strain G22B2.</title>
        <authorList>
            <person name="Nair G."/>
            <person name="Kaur G."/>
            <person name="Khatri I."/>
            <person name="Singh N.K."/>
            <person name="Sathyabama S."/>
            <person name="Maurya S.K."/>
            <person name="Subramanian S."/>
            <person name="Agrewala J.N."/>
            <person name="Mayilraj S."/>
        </authorList>
    </citation>
    <scope>NUCLEOTIDE SEQUENCE [LARGE SCALE GENOMIC DNA]</scope>
    <source>
        <strain evidence="9 10">G22B2</strain>
    </source>
</reference>
<protein>
    <submittedName>
        <fullName evidence="9">Putative nitroreductase family protein</fullName>
    </submittedName>
</protein>
<evidence type="ECO:0000256" key="2">
    <source>
        <dbReference type="ARBA" id="ARBA00007118"/>
    </source>
</evidence>
<dbReference type="Pfam" id="PF00881">
    <property type="entry name" value="Nitroreductase"/>
    <property type="match status" value="1"/>
</dbReference>
<evidence type="ECO:0000256" key="1">
    <source>
        <dbReference type="ARBA" id="ARBA00001917"/>
    </source>
</evidence>
<dbReference type="GO" id="GO:0016491">
    <property type="term" value="F:oxidoreductase activity"/>
    <property type="evidence" value="ECO:0007669"/>
    <property type="project" value="UniProtKB-KW"/>
</dbReference>
<evidence type="ECO:0000256" key="3">
    <source>
        <dbReference type="ARBA" id="ARBA00022630"/>
    </source>
</evidence>
<keyword evidence="6" id="KW-0560">Oxidoreductase</keyword>
<evidence type="ECO:0000256" key="4">
    <source>
        <dbReference type="ARBA" id="ARBA00022643"/>
    </source>
</evidence>
<dbReference type="GeneID" id="58098126"/>
<dbReference type="AlphaFoldDB" id="A0A0M2NX95"/>
<organism evidence="9 10">
    <name type="scientific">Staphylococcus cohnii subsp. cohnii</name>
    <dbReference type="NCBI Taxonomy" id="74704"/>
    <lineage>
        <taxon>Bacteria</taxon>
        <taxon>Bacillati</taxon>
        <taxon>Bacillota</taxon>
        <taxon>Bacilli</taxon>
        <taxon>Bacillales</taxon>
        <taxon>Staphylococcaceae</taxon>
        <taxon>Staphylococcus</taxon>
        <taxon>Staphylococcus cohnii species complex</taxon>
    </lineage>
</organism>
<dbReference type="InterPro" id="IPR029479">
    <property type="entry name" value="Nitroreductase"/>
</dbReference>
<dbReference type="PANTHER" id="PTHR43821">
    <property type="entry name" value="NAD(P)H NITROREDUCTASE YDJA-RELATED"/>
    <property type="match status" value="1"/>
</dbReference>
<dbReference type="InterPro" id="IPR052530">
    <property type="entry name" value="NAD(P)H_nitroreductase"/>
</dbReference>
<dbReference type="PANTHER" id="PTHR43821:SF1">
    <property type="entry name" value="NAD(P)H NITROREDUCTASE YDJA-RELATED"/>
    <property type="match status" value="1"/>
</dbReference>